<keyword evidence="3" id="KW-1185">Reference proteome</keyword>
<dbReference type="PANTHER" id="PTHR33119:SF1">
    <property type="entry name" value="FE2OG DIOXYGENASE DOMAIN-CONTAINING PROTEIN"/>
    <property type="match status" value="1"/>
</dbReference>
<accession>A0A418AUR6</accession>
<name>A0A418AUR6_9STRA</name>
<dbReference type="PANTHER" id="PTHR33119">
    <property type="entry name" value="IFI3P"/>
    <property type="match status" value="1"/>
</dbReference>
<dbReference type="Pfam" id="PF14033">
    <property type="entry name" value="DUF4246"/>
    <property type="match status" value="1"/>
</dbReference>
<organism evidence="2 3">
    <name type="scientific">Aphanomyces invadans</name>
    <dbReference type="NCBI Taxonomy" id="157072"/>
    <lineage>
        <taxon>Eukaryota</taxon>
        <taxon>Sar</taxon>
        <taxon>Stramenopiles</taxon>
        <taxon>Oomycota</taxon>
        <taxon>Saprolegniomycetes</taxon>
        <taxon>Saprolegniales</taxon>
        <taxon>Verrucalvaceae</taxon>
        <taxon>Aphanomyces</taxon>
    </lineage>
</organism>
<comment type="caution">
    <text evidence="2">The sequence shown here is derived from an EMBL/GenBank/DDBJ whole genome shotgun (WGS) entry which is preliminary data.</text>
</comment>
<evidence type="ECO:0000259" key="1">
    <source>
        <dbReference type="Pfam" id="PF14033"/>
    </source>
</evidence>
<sequence length="570" mass="64459">MKDFPTQSAFSLESMMEFWRPGRHDDNKFAYVTFDEPYTLLELKYMDVLCQILAKPQWWVKCQDTTILSRWKAESTLSDHDFAFLVRELEHYIQQCRLDVVASSPASTDDRPLIIPLPVHGVFMTDHVVGSDLLRSIQTLTVKLENQARARGDFHPHSNNQVLDIVHPSLYCAVNGRTRLSTSTAAVVGDHVLAWPASKVYDVSNKFQWLPTPIHVDASGSVSWQAYINGIDPADHVALYSALESLFATMVPMFEQCLAAVDSQPPHRMQNIDMSAVMPKNRRECAEEAFRALQRETNPNITDEDLSEMDDGLDEFTDDFDESQVPLFLPTLPTDTDGCWAAYPAVDLKGKNLQVIVKVASIELTPDKPRYPGGSWHVEGMTHESIAATGILYYDCDNITTSKLSFRHVYDPYYEFDYEQDEHTAISAVYGITREGCDNTQVVGHVHCVAPFELADPTRNGHRKIVCFFLINPDHSILSTANVPPQQESWTRPRMDSAFAGTLPDEALDAIRTMSGVMSHAQAKEYMLELMEERKNSSVFAQFLTEEVSLWYVAEEGKDFPHLTPFCSEH</sequence>
<dbReference type="InterPro" id="IPR049192">
    <property type="entry name" value="DUF4246_C"/>
</dbReference>
<dbReference type="EMBL" id="QUSY01000473">
    <property type="protein sequence ID" value="RHY29177.1"/>
    <property type="molecule type" value="Genomic_DNA"/>
</dbReference>
<dbReference type="InterPro" id="IPR025340">
    <property type="entry name" value="DUF4246"/>
</dbReference>
<evidence type="ECO:0000313" key="2">
    <source>
        <dbReference type="EMBL" id="RHY29177.1"/>
    </source>
</evidence>
<gene>
    <name evidence="2" type="ORF">DYB32_005365</name>
</gene>
<evidence type="ECO:0000313" key="3">
    <source>
        <dbReference type="Proteomes" id="UP000285060"/>
    </source>
</evidence>
<reference evidence="2 3" key="1">
    <citation type="submission" date="2018-08" db="EMBL/GenBank/DDBJ databases">
        <title>Aphanomyces genome sequencing and annotation.</title>
        <authorList>
            <person name="Minardi D."/>
            <person name="Oidtmann B."/>
            <person name="Van Der Giezen M."/>
            <person name="Studholme D.J."/>
        </authorList>
    </citation>
    <scope>NUCLEOTIDE SEQUENCE [LARGE SCALE GENOMIC DNA]</scope>
    <source>
        <strain evidence="2 3">NJM0002</strain>
    </source>
</reference>
<dbReference type="AlphaFoldDB" id="A0A418AUR6"/>
<feature type="domain" description="DUF4246" evidence="1">
    <location>
        <begin position="120"/>
        <end position="492"/>
    </location>
</feature>
<proteinExistence type="predicted"/>
<dbReference type="VEuPathDB" id="FungiDB:H310_02734"/>
<dbReference type="Proteomes" id="UP000285060">
    <property type="component" value="Unassembled WGS sequence"/>
</dbReference>
<protein>
    <recommendedName>
        <fullName evidence="1">DUF4246 domain-containing protein</fullName>
    </recommendedName>
</protein>